<gene>
    <name evidence="1" type="ORF">BDA96_07G121500</name>
</gene>
<evidence type="ECO:0000313" key="2">
    <source>
        <dbReference type="Proteomes" id="UP000807115"/>
    </source>
</evidence>
<organism evidence="1 2">
    <name type="scientific">Sorghum bicolor</name>
    <name type="common">Sorghum</name>
    <name type="synonym">Sorghum vulgare</name>
    <dbReference type="NCBI Taxonomy" id="4558"/>
    <lineage>
        <taxon>Eukaryota</taxon>
        <taxon>Viridiplantae</taxon>
        <taxon>Streptophyta</taxon>
        <taxon>Embryophyta</taxon>
        <taxon>Tracheophyta</taxon>
        <taxon>Spermatophyta</taxon>
        <taxon>Magnoliopsida</taxon>
        <taxon>Liliopsida</taxon>
        <taxon>Poales</taxon>
        <taxon>Poaceae</taxon>
        <taxon>PACMAD clade</taxon>
        <taxon>Panicoideae</taxon>
        <taxon>Andropogonodae</taxon>
        <taxon>Andropogoneae</taxon>
        <taxon>Sorghinae</taxon>
        <taxon>Sorghum</taxon>
    </lineage>
</organism>
<protein>
    <submittedName>
        <fullName evidence="1">Uncharacterized protein</fullName>
    </submittedName>
</protein>
<dbReference type="EMBL" id="CM027686">
    <property type="protein sequence ID" value="KAG0523416.1"/>
    <property type="molecule type" value="Genomic_DNA"/>
</dbReference>
<evidence type="ECO:0000313" key="1">
    <source>
        <dbReference type="EMBL" id="KAG0523416.1"/>
    </source>
</evidence>
<dbReference type="AlphaFoldDB" id="A0A921QN10"/>
<name>A0A921QN10_SORBI</name>
<accession>A0A921QN10</accession>
<sequence>MYIWSFFVLGCPVWRLIKTHDQGFRRSIMKRKLMTFQCIPSIIGDSIPMKEIVFITYVIVDGWTGIAGDIEPGHGLGATRLVTRIWRNSSNQRYSLMLLAPRRPSFQHLLNY</sequence>
<reference evidence="1" key="2">
    <citation type="submission" date="2020-10" db="EMBL/GenBank/DDBJ databases">
        <authorList>
            <person name="Cooper E.A."/>
            <person name="Brenton Z.W."/>
            <person name="Flinn B.S."/>
            <person name="Jenkins J."/>
            <person name="Shu S."/>
            <person name="Flowers D."/>
            <person name="Luo F."/>
            <person name="Wang Y."/>
            <person name="Xia P."/>
            <person name="Barry K."/>
            <person name="Daum C."/>
            <person name="Lipzen A."/>
            <person name="Yoshinaga Y."/>
            <person name="Schmutz J."/>
            <person name="Saski C."/>
            <person name="Vermerris W."/>
            <person name="Kresovich S."/>
        </authorList>
    </citation>
    <scope>NUCLEOTIDE SEQUENCE</scope>
</reference>
<comment type="caution">
    <text evidence="1">The sequence shown here is derived from an EMBL/GenBank/DDBJ whole genome shotgun (WGS) entry which is preliminary data.</text>
</comment>
<dbReference type="Proteomes" id="UP000807115">
    <property type="component" value="Chromosome 7"/>
</dbReference>
<reference evidence="1" key="1">
    <citation type="journal article" date="2019" name="BMC Genomics">
        <title>A new reference genome for Sorghum bicolor reveals high levels of sequence similarity between sweet and grain genotypes: implications for the genetics of sugar metabolism.</title>
        <authorList>
            <person name="Cooper E.A."/>
            <person name="Brenton Z.W."/>
            <person name="Flinn B.S."/>
            <person name="Jenkins J."/>
            <person name="Shu S."/>
            <person name="Flowers D."/>
            <person name="Luo F."/>
            <person name="Wang Y."/>
            <person name="Xia P."/>
            <person name="Barry K."/>
            <person name="Daum C."/>
            <person name="Lipzen A."/>
            <person name="Yoshinaga Y."/>
            <person name="Schmutz J."/>
            <person name="Saski C."/>
            <person name="Vermerris W."/>
            <person name="Kresovich S."/>
        </authorList>
    </citation>
    <scope>NUCLEOTIDE SEQUENCE</scope>
</reference>
<proteinExistence type="predicted"/>